<dbReference type="EMBL" id="RWJN01000292">
    <property type="protein sequence ID" value="TCD63515.1"/>
    <property type="molecule type" value="Genomic_DNA"/>
</dbReference>
<dbReference type="EC" id="4.2.3.-" evidence="6"/>
<gene>
    <name evidence="7" type="ORF">EIP91_005316</name>
</gene>
<evidence type="ECO:0000313" key="8">
    <source>
        <dbReference type="Proteomes" id="UP000292702"/>
    </source>
</evidence>
<evidence type="ECO:0000256" key="6">
    <source>
        <dbReference type="RuleBase" id="RU366034"/>
    </source>
</evidence>
<dbReference type="Pfam" id="PF19086">
    <property type="entry name" value="Terpene_syn_C_2"/>
    <property type="match status" value="1"/>
</dbReference>
<reference evidence="7 8" key="1">
    <citation type="submission" date="2018-11" db="EMBL/GenBank/DDBJ databases">
        <title>Genome assembly of Steccherinum ochraceum LE-BIN_3174, the white-rot fungus of the Steccherinaceae family (The Residual Polyporoid clade, Polyporales, Basidiomycota).</title>
        <authorList>
            <person name="Fedorova T.V."/>
            <person name="Glazunova O.A."/>
            <person name="Landesman E.O."/>
            <person name="Moiseenko K.V."/>
            <person name="Psurtseva N.V."/>
            <person name="Savinova O.S."/>
            <person name="Shakhova N.V."/>
            <person name="Tyazhelova T.V."/>
            <person name="Vasina D.V."/>
        </authorList>
    </citation>
    <scope>NUCLEOTIDE SEQUENCE [LARGE SCALE GENOMIC DNA]</scope>
    <source>
        <strain evidence="7 8">LE-BIN_3174</strain>
    </source>
</reference>
<protein>
    <recommendedName>
        <fullName evidence="6">Terpene synthase</fullName>
        <ecNumber evidence="6">4.2.3.-</ecNumber>
    </recommendedName>
</protein>
<sequence length="212" mass="24444">MKDYLDVVVEQASDRHSKRLRSIDQYLKFRRANSGILPVLNVLEFDLDLPRTVLEDPIVLELRQYIADIVLIDNDIASFNKEQAVGDEQWNLLYVVMQYSNIPFDAAMAWAAAYHTELENKFIEGLQRIPSFGAKEIDDQIQTYVHGLAAWPRGQDCWNFEGERYFGTSGEEYRKTRMVPLLPKIPQGIRTATRREDVVIPVIDELRGAVNL</sequence>
<dbReference type="SUPFAM" id="SSF48576">
    <property type="entry name" value="Terpenoid synthases"/>
    <property type="match status" value="1"/>
</dbReference>
<evidence type="ECO:0000313" key="7">
    <source>
        <dbReference type="EMBL" id="TCD63515.1"/>
    </source>
</evidence>
<proteinExistence type="inferred from homology"/>
<organism evidence="7 8">
    <name type="scientific">Steccherinum ochraceum</name>
    <dbReference type="NCBI Taxonomy" id="92696"/>
    <lineage>
        <taxon>Eukaryota</taxon>
        <taxon>Fungi</taxon>
        <taxon>Dikarya</taxon>
        <taxon>Basidiomycota</taxon>
        <taxon>Agaricomycotina</taxon>
        <taxon>Agaricomycetes</taxon>
        <taxon>Polyporales</taxon>
        <taxon>Steccherinaceae</taxon>
        <taxon>Steccherinum</taxon>
    </lineage>
</organism>
<name>A0A4R0RDE1_9APHY</name>
<dbReference type="OrthoDB" id="6486656at2759"/>
<dbReference type="Gene3D" id="1.10.600.10">
    <property type="entry name" value="Farnesyl Diphosphate Synthase"/>
    <property type="match status" value="1"/>
</dbReference>
<dbReference type="GO" id="GO:0046872">
    <property type="term" value="F:metal ion binding"/>
    <property type="evidence" value="ECO:0007669"/>
    <property type="project" value="UniProtKB-KW"/>
</dbReference>
<dbReference type="Proteomes" id="UP000292702">
    <property type="component" value="Unassembled WGS sequence"/>
</dbReference>
<keyword evidence="5 6" id="KW-0456">Lyase</keyword>
<keyword evidence="4 6" id="KW-0460">Magnesium</keyword>
<evidence type="ECO:0000256" key="2">
    <source>
        <dbReference type="ARBA" id="ARBA00006333"/>
    </source>
</evidence>
<evidence type="ECO:0000256" key="3">
    <source>
        <dbReference type="ARBA" id="ARBA00022723"/>
    </source>
</evidence>
<dbReference type="PANTHER" id="PTHR35201:SF4">
    <property type="entry name" value="BETA-PINACENE SYNTHASE-RELATED"/>
    <property type="match status" value="1"/>
</dbReference>
<comment type="similarity">
    <text evidence="2 6">Belongs to the terpene synthase family.</text>
</comment>
<keyword evidence="3 6" id="KW-0479">Metal-binding</keyword>
<dbReference type="InterPro" id="IPR034686">
    <property type="entry name" value="Terpene_cyclase-like_2"/>
</dbReference>
<accession>A0A4R0RDE1</accession>
<dbReference type="GO" id="GO:0010333">
    <property type="term" value="F:terpene synthase activity"/>
    <property type="evidence" value="ECO:0007669"/>
    <property type="project" value="InterPro"/>
</dbReference>
<comment type="caution">
    <text evidence="7">The sequence shown here is derived from an EMBL/GenBank/DDBJ whole genome shotgun (WGS) entry which is preliminary data.</text>
</comment>
<dbReference type="InterPro" id="IPR008949">
    <property type="entry name" value="Isoprenoid_synthase_dom_sf"/>
</dbReference>
<evidence type="ECO:0000256" key="4">
    <source>
        <dbReference type="ARBA" id="ARBA00022842"/>
    </source>
</evidence>
<evidence type="ECO:0000256" key="1">
    <source>
        <dbReference type="ARBA" id="ARBA00001946"/>
    </source>
</evidence>
<dbReference type="PANTHER" id="PTHR35201">
    <property type="entry name" value="TERPENE SYNTHASE"/>
    <property type="match status" value="1"/>
</dbReference>
<evidence type="ECO:0000256" key="5">
    <source>
        <dbReference type="ARBA" id="ARBA00023239"/>
    </source>
</evidence>
<dbReference type="GO" id="GO:0008299">
    <property type="term" value="P:isoprenoid biosynthetic process"/>
    <property type="evidence" value="ECO:0007669"/>
    <property type="project" value="UniProtKB-ARBA"/>
</dbReference>
<comment type="cofactor">
    <cofactor evidence="1 6">
        <name>Mg(2+)</name>
        <dbReference type="ChEBI" id="CHEBI:18420"/>
    </cofactor>
</comment>
<dbReference type="AlphaFoldDB" id="A0A4R0RDE1"/>
<keyword evidence="8" id="KW-1185">Reference proteome</keyword>